<dbReference type="PANTHER" id="PTHR30543">
    <property type="entry name" value="CHROMATE REDUCTASE"/>
    <property type="match status" value="1"/>
</dbReference>
<name>A0ABW1A6L2_9ACTN</name>
<dbReference type="Pfam" id="PF03358">
    <property type="entry name" value="FMN_red"/>
    <property type="match status" value="1"/>
</dbReference>
<dbReference type="GO" id="GO:0016491">
    <property type="term" value="F:oxidoreductase activity"/>
    <property type="evidence" value="ECO:0007669"/>
    <property type="project" value="UniProtKB-KW"/>
</dbReference>
<dbReference type="InterPro" id="IPR029039">
    <property type="entry name" value="Flavoprotein-like_sf"/>
</dbReference>
<dbReference type="PANTHER" id="PTHR30543:SF21">
    <property type="entry name" value="NAD(P)H-DEPENDENT FMN REDUCTASE LOT6"/>
    <property type="match status" value="1"/>
</dbReference>
<sequence>MTENALRVAIVVGSNRSGRFAPAVATWFAGRAGEHEGVRPDVIDLGDLELPTVLGDPAAAAALAEATEALERADAFVIITPEYNHSFPGSLKNFIDAHFTQWQAKPVAFVSYGGMAGGQRAVEHLRQVFAELHAVTIRDTVSFHNPWGQFDGEGRHLEPEGANAAAKGMLDQLAWWGHALRDARAVRPYSA</sequence>
<evidence type="ECO:0000313" key="2">
    <source>
        <dbReference type="EMBL" id="MFC5748875.1"/>
    </source>
</evidence>
<evidence type="ECO:0000313" key="3">
    <source>
        <dbReference type="Proteomes" id="UP001596074"/>
    </source>
</evidence>
<dbReference type="Proteomes" id="UP001596074">
    <property type="component" value="Unassembled WGS sequence"/>
</dbReference>
<reference evidence="3" key="1">
    <citation type="journal article" date="2019" name="Int. J. Syst. Evol. Microbiol.">
        <title>The Global Catalogue of Microorganisms (GCM) 10K type strain sequencing project: providing services to taxonomists for standard genome sequencing and annotation.</title>
        <authorList>
            <consortium name="The Broad Institute Genomics Platform"/>
            <consortium name="The Broad Institute Genome Sequencing Center for Infectious Disease"/>
            <person name="Wu L."/>
            <person name="Ma J."/>
        </authorList>
    </citation>
    <scope>NUCLEOTIDE SEQUENCE [LARGE SCALE GENOMIC DNA]</scope>
    <source>
        <strain evidence="3">KCTC 42087</strain>
    </source>
</reference>
<organism evidence="2 3">
    <name type="scientific">Actinomadura rugatobispora</name>
    <dbReference type="NCBI Taxonomy" id="1994"/>
    <lineage>
        <taxon>Bacteria</taxon>
        <taxon>Bacillati</taxon>
        <taxon>Actinomycetota</taxon>
        <taxon>Actinomycetes</taxon>
        <taxon>Streptosporangiales</taxon>
        <taxon>Thermomonosporaceae</taxon>
        <taxon>Actinomadura</taxon>
    </lineage>
</organism>
<feature type="domain" description="NADPH-dependent FMN reductase-like" evidence="1">
    <location>
        <begin position="7"/>
        <end position="146"/>
    </location>
</feature>
<protein>
    <submittedName>
        <fullName evidence="2">NADPH-dependent FMN reductase</fullName>
        <ecNumber evidence="2">1.-.-.-</ecNumber>
    </submittedName>
</protein>
<gene>
    <name evidence="2" type="ORF">ACFPZN_24940</name>
</gene>
<comment type="caution">
    <text evidence="2">The sequence shown here is derived from an EMBL/GenBank/DDBJ whole genome shotgun (WGS) entry which is preliminary data.</text>
</comment>
<accession>A0ABW1A6L2</accession>
<evidence type="ECO:0000259" key="1">
    <source>
        <dbReference type="Pfam" id="PF03358"/>
    </source>
</evidence>
<dbReference type="EC" id="1.-.-.-" evidence="2"/>
<dbReference type="EMBL" id="JBHSON010000036">
    <property type="protein sequence ID" value="MFC5748875.1"/>
    <property type="molecule type" value="Genomic_DNA"/>
</dbReference>
<keyword evidence="2" id="KW-0560">Oxidoreductase</keyword>
<dbReference type="Gene3D" id="3.40.50.360">
    <property type="match status" value="1"/>
</dbReference>
<dbReference type="RefSeq" id="WP_378284565.1">
    <property type="nucleotide sequence ID" value="NZ_JBHSON010000036.1"/>
</dbReference>
<proteinExistence type="predicted"/>
<dbReference type="InterPro" id="IPR005025">
    <property type="entry name" value="FMN_Rdtase-like_dom"/>
</dbReference>
<dbReference type="SUPFAM" id="SSF52218">
    <property type="entry name" value="Flavoproteins"/>
    <property type="match status" value="1"/>
</dbReference>
<dbReference type="InterPro" id="IPR050712">
    <property type="entry name" value="NAD(P)H-dep_reductase"/>
</dbReference>
<keyword evidence="3" id="KW-1185">Reference proteome</keyword>